<evidence type="ECO:0000313" key="3">
    <source>
        <dbReference type="Proteomes" id="UP000723463"/>
    </source>
</evidence>
<dbReference type="EMBL" id="JAAAXW010000184">
    <property type="protein sequence ID" value="KAF9540893.1"/>
    <property type="molecule type" value="Genomic_DNA"/>
</dbReference>
<protein>
    <recommendedName>
        <fullName evidence="4">F-box domain-containing protein</fullName>
    </recommendedName>
</protein>
<dbReference type="Proteomes" id="UP000723463">
    <property type="component" value="Unassembled WGS sequence"/>
</dbReference>
<evidence type="ECO:0008006" key="4">
    <source>
        <dbReference type="Google" id="ProtNLM"/>
    </source>
</evidence>
<feature type="compositionally biased region" description="Polar residues" evidence="1">
    <location>
        <begin position="70"/>
        <end position="84"/>
    </location>
</feature>
<proteinExistence type="predicted"/>
<dbReference type="Gene3D" id="3.80.10.10">
    <property type="entry name" value="Ribonuclease Inhibitor"/>
    <property type="match status" value="1"/>
</dbReference>
<reference evidence="2" key="1">
    <citation type="journal article" date="2020" name="Fungal Divers.">
        <title>Resolving the Mortierellaceae phylogeny through synthesis of multi-gene phylogenetics and phylogenomics.</title>
        <authorList>
            <person name="Vandepol N."/>
            <person name="Liber J."/>
            <person name="Desiro A."/>
            <person name="Na H."/>
            <person name="Kennedy M."/>
            <person name="Barry K."/>
            <person name="Grigoriev I.V."/>
            <person name="Miller A.N."/>
            <person name="O'Donnell K."/>
            <person name="Stajich J.E."/>
            <person name="Bonito G."/>
        </authorList>
    </citation>
    <scope>NUCLEOTIDE SEQUENCE</scope>
    <source>
        <strain evidence="2">NRRL 2591</strain>
    </source>
</reference>
<accession>A0A9P6F1L9</accession>
<dbReference type="InterPro" id="IPR032675">
    <property type="entry name" value="LRR_dom_sf"/>
</dbReference>
<dbReference type="SUPFAM" id="SSF52047">
    <property type="entry name" value="RNI-like"/>
    <property type="match status" value="1"/>
</dbReference>
<name>A0A9P6F1L9_9FUNG</name>
<evidence type="ECO:0000256" key="1">
    <source>
        <dbReference type="SAM" id="MobiDB-lite"/>
    </source>
</evidence>
<comment type="caution">
    <text evidence="2">The sequence shown here is derived from an EMBL/GenBank/DDBJ whole genome shotgun (WGS) entry which is preliminary data.</text>
</comment>
<sequence>MHHALQLVEIRINIRHYLRIRDLKQCILVCRDWWCTFEPLICNETSVRLRRHESVFGPQGQPTNDDEWDQLNQHQDLSSTPRQPSAYSIVRHRHQVYSLGSFRLELAYIPFGNLRSIVLGSGDLNTNDLAPWFHFLQGCKDSLQELELVGFRTLPEAHFWEMLMVLPRLRELQIHHGGIVEYDQARVFWKVCSRLESLKLRQTYFTHLTGTSYPYPDLSNVKELFLSNIGMEFDRQARIVAQCGQLRRLWWRTPQISEVRNGVIPHIEEAILSRRLSRLEGMRIELRPKEFAGSFLSSWLKRVGCTLSPGKPWSPETLFTIRDYFPQLTEFRIDDSANKGRRLSLLLLMSCPNLRTVTAPLLKVSEIMELTPQGWACTGLRRLSVYFEVDRVSGTDDDKDGEECNRFILHHLSTLTELEVLLLNGPDKDYEVRLRRNHFQGNLKVCLASGLDILAGLKYLRGVSLPGHQSWTRAELDWVKEHWTRLTDLAGINKHNKNAAKGLEGEVKARRLLSVEKMEDFKGLYPANLVSIFHADTKGDKQPPSRTFCALPELIDLLGPELDPIDLASSVRVSRLWYHVLTLYLWSVVNESRCSWPMVLSTNDSESVQACLFKYGSFIRELHVHSQAILDIVRGDGVCSKLRVLKFYDSTDKERGAQYMDPAGKDANLWDFVHSNKDLETLRFGRTVKGLVEYEGALVCNIVLLSLKNLVTLQDYTSVLEPAVILERFSNFRSFFGNGIDILQGPKPGCPYSDLVIGADELHRGTHTPCSLEPSSQPGLYRHRRSV</sequence>
<gene>
    <name evidence="2" type="ORF">EC957_003640</name>
</gene>
<evidence type="ECO:0000313" key="2">
    <source>
        <dbReference type="EMBL" id="KAF9540893.1"/>
    </source>
</evidence>
<feature type="region of interest" description="Disordered" evidence="1">
    <location>
        <begin position="767"/>
        <end position="787"/>
    </location>
</feature>
<organism evidence="2 3">
    <name type="scientific">Mortierella hygrophila</name>
    <dbReference type="NCBI Taxonomy" id="979708"/>
    <lineage>
        <taxon>Eukaryota</taxon>
        <taxon>Fungi</taxon>
        <taxon>Fungi incertae sedis</taxon>
        <taxon>Mucoromycota</taxon>
        <taxon>Mortierellomycotina</taxon>
        <taxon>Mortierellomycetes</taxon>
        <taxon>Mortierellales</taxon>
        <taxon>Mortierellaceae</taxon>
        <taxon>Mortierella</taxon>
    </lineage>
</organism>
<feature type="region of interest" description="Disordered" evidence="1">
    <location>
        <begin position="56"/>
        <end position="84"/>
    </location>
</feature>
<dbReference type="AlphaFoldDB" id="A0A9P6F1L9"/>
<keyword evidence="3" id="KW-1185">Reference proteome</keyword>